<feature type="region of interest" description="Disordered" evidence="1">
    <location>
        <begin position="206"/>
        <end position="283"/>
    </location>
</feature>
<feature type="compositionally biased region" description="Pro residues" evidence="1">
    <location>
        <begin position="218"/>
        <end position="230"/>
    </location>
</feature>
<dbReference type="Proteomes" id="UP001362999">
    <property type="component" value="Unassembled WGS sequence"/>
</dbReference>
<reference evidence="2 3" key="1">
    <citation type="journal article" date="2024" name="J Genomics">
        <title>Draft genome sequencing and assembly of Favolaschia claudopus CIRM-BRFM 2984 isolated from oak limbs.</title>
        <authorList>
            <person name="Navarro D."/>
            <person name="Drula E."/>
            <person name="Chaduli D."/>
            <person name="Cazenave R."/>
            <person name="Ahrendt S."/>
            <person name="Wang J."/>
            <person name="Lipzen A."/>
            <person name="Daum C."/>
            <person name="Barry K."/>
            <person name="Grigoriev I.V."/>
            <person name="Favel A."/>
            <person name="Rosso M.N."/>
            <person name="Martin F."/>
        </authorList>
    </citation>
    <scope>NUCLEOTIDE SEQUENCE [LARGE SCALE GENOMIC DNA]</scope>
    <source>
        <strain evidence="2 3">CIRM-BRFM 2984</strain>
    </source>
</reference>
<comment type="caution">
    <text evidence="2">The sequence shown here is derived from an EMBL/GenBank/DDBJ whole genome shotgun (WGS) entry which is preliminary data.</text>
</comment>
<protein>
    <submittedName>
        <fullName evidence="2">Uncharacterized protein</fullName>
    </submittedName>
</protein>
<feature type="region of interest" description="Disordered" evidence="1">
    <location>
        <begin position="334"/>
        <end position="385"/>
    </location>
</feature>
<evidence type="ECO:0000313" key="3">
    <source>
        <dbReference type="Proteomes" id="UP001362999"/>
    </source>
</evidence>
<evidence type="ECO:0000256" key="1">
    <source>
        <dbReference type="SAM" id="MobiDB-lite"/>
    </source>
</evidence>
<accession>A0AAV9Z454</accession>
<feature type="compositionally biased region" description="Acidic residues" evidence="1">
    <location>
        <begin position="361"/>
        <end position="370"/>
    </location>
</feature>
<feature type="compositionally biased region" description="Low complexity" evidence="1">
    <location>
        <begin position="372"/>
        <end position="385"/>
    </location>
</feature>
<organism evidence="2 3">
    <name type="scientific">Favolaschia claudopus</name>
    <dbReference type="NCBI Taxonomy" id="2862362"/>
    <lineage>
        <taxon>Eukaryota</taxon>
        <taxon>Fungi</taxon>
        <taxon>Dikarya</taxon>
        <taxon>Basidiomycota</taxon>
        <taxon>Agaricomycotina</taxon>
        <taxon>Agaricomycetes</taxon>
        <taxon>Agaricomycetidae</taxon>
        <taxon>Agaricales</taxon>
        <taxon>Marasmiineae</taxon>
        <taxon>Mycenaceae</taxon>
        <taxon>Favolaschia</taxon>
    </lineage>
</organism>
<proteinExistence type="predicted"/>
<name>A0AAV9Z454_9AGAR</name>
<keyword evidence="3" id="KW-1185">Reference proteome</keyword>
<dbReference type="AlphaFoldDB" id="A0AAV9Z454"/>
<sequence length="780" mass="88555">MWTLTPQNPGTEHKVEFPFPNRFGYEQSYRTKNAARTVVCRSRHAFLPLIGELSMRFWYISILESSPGDWRARVCEIARIHPQWLTDLEQSVAGDLTVPRIGGIIDFSVPSDSRDPTYDVKLPRIFDVLLGKIIATNVPIPLYIGWGALTNTIDVFVPRTLEKLGFLPEPSELQYLSRLPGRVAFSRWDMQGENCKGELTLHSLRDSKPYRPSVDPGVPLPAHEPSPFPPVEAGSGQRSGESMAEFFIRRKQENVHRERRESPEQRQGRLQREAHAARGGVPGKKGARVYVWEKSNGHFVRMAGGRQRYDDIWEEYGPLQRRYDAFRDEWDVCDDFGPAAEDEDDDEDHQTPDVFAAPFSGEDDADDNDDVPSQLLPESSSESLQRLNNTRIPVTVPNDIPAPEAVDDVEFDCISTSFKEAVYMRYGCLVGKEDVTTPQDLPIPPTEIAKKFLGNPNIHIDKPQYLQNFCAFLGFCKNAKQLSDIPRPLLDFHGLEQDLYCDWVVQVRREVLNRKLHYVIYEDVSEDGLYILLDSATTTLEIVRQGWGPSLSDVIDKLLARNIQFLVCARYSKTSPGRQPIRKMHSGLGLRPQNYVPTADHYRSYVAIRDRFLQSPRGRAAKLYGVIVGRIACSVVSNEEVQRGPTDDVTIDGLCLWDESSSSAYWDDCLTEQEIDLICGVYHISTGQFNPSAPLGQQTTTRSWWPRPSAMANSGLSVGWWTPMCEQWYQRRLKDVEKPQPGNLVTHGAWKHNLKLERRCPPLAETAERVAAQILEIMQP</sequence>
<feature type="compositionally biased region" description="Basic and acidic residues" evidence="1">
    <location>
        <begin position="247"/>
        <end position="276"/>
    </location>
</feature>
<evidence type="ECO:0000313" key="2">
    <source>
        <dbReference type="EMBL" id="KAK6971411.1"/>
    </source>
</evidence>
<dbReference type="EMBL" id="JAWWNJ010000213">
    <property type="protein sequence ID" value="KAK6971411.1"/>
    <property type="molecule type" value="Genomic_DNA"/>
</dbReference>
<gene>
    <name evidence="2" type="ORF">R3P38DRAFT_2813908</name>
</gene>